<protein>
    <recommendedName>
        <fullName evidence="3">RNase H type-1 domain-containing protein</fullName>
    </recommendedName>
</protein>
<proteinExistence type="predicted"/>
<dbReference type="EMBL" id="JACGCM010001293">
    <property type="protein sequence ID" value="KAF6156901.1"/>
    <property type="molecule type" value="Genomic_DNA"/>
</dbReference>
<dbReference type="InterPro" id="IPR036397">
    <property type="entry name" value="RNaseH_sf"/>
</dbReference>
<organism evidence="1 2">
    <name type="scientific">Kingdonia uniflora</name>
    <dbReference type="NCBI Taxonomy" id="39325"/>
    <lineage>
        <taxon>Eukaryota</taxon>
        <taxon>Viridiplantae</taxon>
        <taxon>Streptophyta</taxon>
        <taxon>Embryophyta</taxon>
        <taxon>Tracheophyta</taxon>
        <taxon>Spermatophyta</taxon>
        <taxon>Magnoliopsida</taxon>
        <taxon>Ranunculales</taxon>
        <taxon>Circaeasteraceae</taxon>
        <taxon>Kingdonia</taxon>
    </lineage>
</organism>
<dbReference type="GO" id="GO:0003676">
    <property type="term" value="F:nucleic acid binding"/>
    <property type="evidence" value="ECO:0007669"/>
    <property type="project" value="InterPro"/>
</dbReference>
<dbReference type="Gene3D" id="3.30.420.10">
    <property type="entry name" value="Ribonuclease H-like superfamily/Ribonuclease H"/>
    <property type="match status" value="1"/>
</dbReference>
<dbReference type="Proteomes" id="UP000541444">
    <property type="component" value="Unassembled WGS sequence"/>
</dbReference>
<evidence type="ECO:0000313" key="1">
    <source>
        <dbReference type="EMBL" id="KAF6156901.1"/>
    </source>
</evidence>
<evidence type="ECO:0008006" key="3">
    <source>
        <dbReference type="Google" id="ProtNLM"/>
    </source>
</evidence>
<comment type="caution">
    <text evidence="1">The sequence shown here is derived from an EMBL/GenBank/DDBJ whole genome shotgun (WGS) entry which is preliminary data.</text>
</comment>
<evidence type="ECO:0000313" key="2">
    <source>
        <dbReference type="Proteomes" id="UP000541444"/>
    </source>
</evidence>
<accession>A0A7J7MPU3</accession>
<name>A0A7J7MPU3_9MAGN</name>
<reference evidence="1 2" key="1">
    <citation type="journal article" date="2020" name="IScience">
        <title>Genome Sequencing of the Endangered Kingdonia uniflora (Circaeasteraceae, Ranunculales) Reveals Potential Mechanisms of Evolutionary Specialization.</title>
        <authorList>
            <person name="Sun Y."/>
            <person name="Deng T."/>
            <person name="Zhang A."/>
            <person name="Moore M.J."/>
            <person name="Landis J.B."/>
            <person name="Lin N."/>
            <person name="Zhang H."/>
            <person name="Zhang X."/>
            <person name="Huang J."/>
            <person name="Zhang X."/>
            <person name="Sun H."/>
            <person name="Wang H."/>
        </authorList>
    </citation>
    <scope>NUCLEOTIDE SEQUENCE [LARGE SCALE GENOMIC DNA]</scope>
    <source>
        <strain evidence="1">TB1705</strain>
        <tissue evidence="1">Leaf</tissue>
    </source>
</reference>
<dbReference type="AlphaFoldDB" id="A0A7J7MPU3"/>
<gene>
    <name evidence="1" type="ORF">GIB67_000441</name>
</gene>
<sequence>MVYCTANGGWFPFIVEVDVELLLNWYRGKYTCPARYSATWKLISQLGRDLHIIMLHTYREGNGTADGLSKLGSSQHSQLFWNASMLPRQIRATYFLDKIRTTTIRQ</sequence>
<dbReference type="OrthoDB" id="1731261at2759"/>
<keyword evidence="2" id="KW-1185">Reference proteome</keyword>